<dbReference type="GO" id="GO:0016705">
    <property type="term" value="F:oxidoreductase activity, acting on paired donors, with incorporation or reduction of molecular oxygen"/>
    <property type="evidence" value="ECO:0007669"/>
    <property type="project" value="InterPro"/>
</dbReference>
<organism evidence="9 10">
    <name type="scientific">Diacronema lutheri</name>
    <name type="common">Unicellular marine alga</name>
    <name type="synonym">Monochrysis lutheri</name>
    <dbReference type="NCBI Taxonomy" id="2081491"/>
    <lineage>
        <taxon>Eukaryota</taxon>
        <taxon>Haptista</taxon>
        <taxon>Haptophyta</taxon>
        <taxon>Pavlovophyceae</taxon>
        <taxon>Pavlovales</taxon>
        <taxon>Pavlovaceae</taxon>
        <taxon>Diacronema</taxon>
    </lineage>
</organism>
<evidence type="ECO:0000256" key="6">
    <source>
        <dbReference type="SAM" id="MobiDB-lite"/>
    </source>
</evidence>
<evidence type="ECO:0000256" key="2">
    <source>
        <dbReference type="ARBA" id="ARBA00022723"/>
    </source>
</evidence>
<evidence type="ECO:0000256" key="4">
    <source>
        <dbReference type="ARBA" id="ARBA00023002"/>
    </source>
</evidence>
<feature type="signal peptide" evidence="7">
    <location>
        <begin position="1"/>
        <end position="23"/>
    </location>
</feature>
<evidence type="ECO:0000313" key="9">
    <source>
        <dbReference type="EMBL" id="KAG8460657.1"/>
    </source>
</evidence>
<dbReference type="Gene3D" id="2.60.120.620">
    <property type="entry name" value="q2cbj1_9rhob like domain"/>
    <property type="match status" value="1"/>
</dbReference>
<keyword evidence="7" id="KW-0732">Signal</keyword>
<evidence type="ECO:0000259" key="8">
    <source>
        <dbReference type="PROSITE" id="PS51471"/>
    </source>
</evidence>
<dbReference type="InterPro" id="IPR005123">
    <property type="entry name" value="Oxoglu/Fe-dep_dioxygenase_dom"/>
</dbReference>
<keyword evidence="3" id="KW-0223">Dioxygenase</keyword>
<comment type="caution">
    <text evidence="9">The sequence shown here is derived from an EMBL/GenBank/DDBJ whole genome shotgun (WGS) entry which is preliminary data.</text>
</comment>
<evidence type="ECO:0000256" key="5">
    <source>
        <dbReference type="ARBA" id="ARBA00023004"/>
    </source>
</evidence>
<dbReference type="SMART" id="SM00702">
    <property type="entry name" value="P4Hc"/>
    <property type="match status" value="1"/>
</dbReference>
<feature type="region of interest" description="Disordered" evidence="6">
    <location>
        <begin position="912"/>
        <end position="940"/>
    </location>
</feature>
<evidence type="ECO:0000256" key="3">
    <source>
        <dbReference type="ARBA" id="ARBA00022964"/>
    </source>
</evidence>
<proteinExistence type="predicted"/>
<keyword evidence="2" id="KW-0479">Metal-binding</keyword>
<dbReference type="Gene3D" id="3.40.50.300">
    <property type="entry name" value="P-loop containing nucleotide triphosphate hydrolases"/>
    <property type="match status" value="1"/>
</dbReference>
<dbReference type="Proteomes" id="UP000751190">
    <property type="component" value="Unassembled WGS sequence"/>
</dbReference>
<evidence type="ECO:0000313" key="10">
    <source>
        <dbReference type="Proteomes" id="UP000751190"/>
    </source>
</evidence>
<dbReference type="GO" id="GO:0005506">
    <property type="term" value="F:iron ion binding"/>
    <property type="evidence" value="ECO:0007669"/>
    <property type="project" value="InterPro"/>
</dbReference>
<feature type="chain" id="PRO_5035168755" description="Fe2OG dioxygenase domain-containing protein" evidence="7">
    <location>
        <begin position="24"/>
        <end position="940"/>
    </location>
</feature>
<name>A0A8J6C3D3_DIALT</name>
<evidence type="ECO:0000256" key="1">
    <source>
        <dbReference type="ARBA" id="ARBA00001961"/>
    </source>
</evidence>
<dbReference type="GO" id="GO:0051213">
    <property type="term" value="F:dioxygenase activity"/>
    <property type="evidence" value="ECO:0007669"/>
    <property type="project" value="UniProtKB-KW"/>
</dbReference>
<feature type="domain" description="Fe2OG dioxygenase" evidence="8">
    <location>
        <begin position="785"/>
        <end position="888"/>
    </location>
</feature>
<keyword evidence="4" id="KW-0560">Oxidoreductase</keyword>
<dbReference type="SUPFAM" id="SSF52540">
    <property type="entry name" value="P-loop containing nucleoside triphosphate hydrolases"/>
    <property type="match status" value="1"/>
</dbReference>
<dbReference type="PROSITE" id="PS51471">
    <property type="entry name" value="FE2OG_OXY"/>
    <property type="match status" value="1"/>
</dbReference>
<sequence length="940" mass="95430">MAARRRCRLAALVVLAVGAGGEGAGGEDELLAQLLSTFAAARLPGVHEVPIALVPLAGADDGARGGGLARVGVRFCALRFEEQKRDPPSQPFFADLVAASGCDAAASPPMAAPELLAAVAREHGPLSAHWAQPALVLFHVARCGSTALSNMLAALPGTLVLAEPEHVYEVLAHAQLSAAERALLLRMLAHLAWRGGAARLGAAQAAVAAGSEASAPARALHAHAAHAARVARPAAGLALLGSAGASLVVKLPSNAQLAADDAHAMLARAWPRARWALLTREPAEVMAALLNPPLAPGESRRRALARSSCLRSRAAPGRHVAAVLAGARAAGLPLAAGNASAGQVARARDEGGALDPLSLPAETYCAAHLVAVQNAVLEGAAKRAAERAAALTDGGGSDDGGAGGELLVLDHSELPARALRRLLPHARLPPPAEFEIGAALAVGAREAKGAVRRGAGDGGEYAPDGPLRQALAAASPALAFWACALAAPARARALRNAGAEAAVAVSVGAAGAPAPMGVSGADADHVADACGAPPSSDKPGTWLHTGGVWGGATDATSACGARRADVDRATALRAAARGEARGGRGEGEAFAAIAEAGIDSFRAGDMSRADACWRAALALGGPAEQRRAVLDNLAVLEDVLARSTSARLYHALRDAPRPAAPTVGALRAHARSDEAIAAAADGSLGAAADPLVRLYRTAISAELCAHIVELFEAHALEQYAGNVLGARLGLARIDPLAKRTTEVDMSRSAAPHWAGPEHLLLRALSAAVSKYERAHPGFARLPNPLYDEGFRVKRYSAPAPDGSAAGAHDWHSDRAGPNCRELAALIFLNTLGDGDGGETLFVSPPDGLAVRPEAGALLLFPAGPTHFHAGGAITGATAKYVVTNFVTSCDPTERSGRIPPLSARAVGELREAFGGSPAEWTRTGARRASDGAPVPPSSKH</sequence>
<evidence type="ECO:0000256" key="7">
    <source>
        <dbReference type="SAM" id="SignalP"/>
    </source>
</evidence>
<dbReference type="EMBL" id="JAGTXO010000031">
    <property type="protein sequence ID" value="KAG8460657.1"/>
    <property type="molecule type" value="Genomic_DNA"/>
</dbReference>
<dbReference type="InterPro" id="IPR006620">
    <property type="entry name" value="Pro_4_hyd_alph"/>
</dbReference>
<keyword evidence="5" id="KW-0408">Iron</keyword>
<dbReference type="InterPro" id="IPR027417">
    <property type="entry name" value="P-loop_NTPase"/>
</dbReference>
<accession>A0A8J6C3D3</accession>
<protein>
    <recommendedName>
        <fullName evidence="8">Fe2OG dioxygenase domain-containing protein</fullName>
    </recommendedName>
</protein>
<reference evidence="9" key="1">
    <citation type="submission" date="2021-05" db="EMBL/GenBank/DDBJ databases">
        <title>The genome of the haptophyte Pavlova lutheri (Diacronema luteri, Pavlovales) - a model for lipid biosynthesis in eukaryotic algae.</title>
        <authorList>
            <person name="Hulatt C.J."/>
            <person name="Posewitz M.C."/>
        </authorList>
    </citation>
    <scope>NUCLEOTIDE SEQUENCE</scope>
    <source>
        <strain evidence="9">NIVA-4/92</strain>
    </source>
</reference>
<dbReference type="AlphaFoldDB" id="A0A8J6C3D3"/>
<dbReference type="GO" id="GO:0031418">
    <property type="term" value="F:L-ascorbic acid binding"/>
    <property type="evidence" value="ECO:0007669"/>
    <property type="project" value="InterPro"/>
</dbReference>
<keyword evidence="10" id="KW-1185">Reference proteome</keyword>
<comment type="cofactor">
    <cofactor evidence="1">
        <name>L-ascorbate</name>
        <dbReference type="ChEBI" id="CHEBI:38290"/>
    </cofactor>
</comment>
<gene>
    <name evidence="9" type="ORF">KFE25_011432</name>
</gene>